<organism evidence="1">
    <name type="scientific">Leptospira interrogans serovar Hardjo str. Norma</name>
    <dbReference type="NCBI Taxonomy" id="1279460"/>
    <lineage>
        <taxon>Bacteria</taxon>
        <taxon>Pseudomonadati</taxon>
        <taxon>Spirochaetota</taxon>
        <taxon>Spirochaetia</taxon>
        <taxon>Leptospirales</taxon>
        <taxon>Leptospiraceae</taxon>
        <taxon>Leptospira</taxon>
    </lineage>
</organism>
<reference evidence="1 2" key="1">
    <citation type="journal article" date="2015" name="Genome Announc.">
        <title>Whole-Genome Sequence of Leptospira interrogans Serovar Hardjo Subtype Hardjoprajitno Strain Norma, Isolated from Cattle in a Leptospirosis Outbreak in Brazil.</title>
        <authorList>
            <person name="Cosate M.R."/>
            <person name="Soares S.C."/>
            <person name="Mendes T.A."/>
            <person name="Raittz R.T."/>
            <person name="Moreira E.C."/>
            <person name="Leite R."/>
            <person name="Fernandes G.R."/>
            <person name="Haddad J.P."/>
            <person name="Ortega J.M."/>
        </authorList>
    </citation>
    <scope>NUCLEOTIDE SEQUENCE [LARGE SCALE GENOMIC DNA]</scope>
    <source>
        <strain evidence="1 2">Norma</strain>
    </source>
</reference>
<proteinExistence type="predicted"/>
<evidence type="ECO:0000313" key="1">
    <source>
        <dbReference type="EMBL" id="ALE40258.1"/>
    </source>
</evidence>
<dbReference type="EMBL" id="CP012603">
    <property type="protein sequence ID" value="ALE40258.1"/>
    <property type="molecule type" value="Genomic_DNA"/>
</dbReference>
<dbReference type="PATRIC" id="fig|1279460.3.peg.3139"/>
<name>A0A0M4MVH8_LEPIR</name>
<sequence length="39" mass="4774">MVCLVSRYEFPDFTFAERKAQIRFTGRIKFQIKFILIFL</sequence>
<dbReference type="AlphaFoldDB" id="A0A0M4MVH8"/>
<gene>
    <name evidence="1" type="ORF">G436_3097</name>
</gene>
<dbReference type="Proteomes" id="UP000056502">
    <property type="component" value="Chromosome I"/>
</dbReference>
<accession>A0A0M4MVH8</accession>
<evidence type="ECO:0000313" key="2">
    <source>
        <dbReference type="Proteomes" id="UP000056502"/>
    </source>
</evidence>
<protein>
    <submittedName>
        <fullName evidence="1">Uncharacterized protein</fullName>
    </submittedName>
</protein>